<keyword evidence="1" id="KW-1133">Transmembrane helix</keyword>
<dbReference type="SMART" id="SM00710">
    <property type="entry name" value="PbH1"/>
    <property type="match status" value="14"/>
</dbReference>
<dbReference type="EMBL" id="LGRX02004325">
    <property type="protein sequence ID" value="KAK3280622.1"/>
    <property type="molecule type" value="Genomic_DNA"/>
</dbReference>
<dbReference type="Gene3D" id="2.160.20.20">
    <property type="match status" value="1"/>
</dbReference>
<name>A0AAE0LD23_9CHLO</name>
<feature type="non-terminal residue" evidence="2">
    <location>
        <position position="1"/>
    </location>
</feature>
<dbReference type="InterPro" id="IPR006626">
    <property type="entry name" value="PbH1"/>
</dbReference>
<keyword evidence="3" id="KW-1185">Reference proteome</keyword>
<keyword evidence="1" id="KW-0472">Membrane</keyword>
<evidence type="ECO:0000313" key="3">
    <source>
        <dbReference type="Proteomes" id="UP001190700"/>
    </source>
</evidence>
<sequence length="2393" mass="250929">YGAKHLEDAVLNASISTILLYTSVQLTEALPEIDRPLVIAGHCENLPEGRCGIDGGRELRIFFVNGGGSLSLFRLELTNGLAEEGSGGAVYLAGSAAASLTSCMLRECEAGKHGGGLYIGGSGNVTLSGSSVIGCVAGTDGGGIYAADGAMVILVNGSSVTNCTAMDDGGGVYVSGSVLMMDGSRIHRGMAADNGGGVFAYAGSRVVLGGGSVVRLCEATDNGGGIYAQDETSVAVDASAVLSNRCTSPDKGLGGGIVGYYDVSILLGSGSVVESNHGRHGGGLYVRKRSSLTSVNSSIAANVAREAGGGIYGYDEVEIAVDNSSISRNVATSDGYVFVRGGGMFGNASRISIAGSSMLNNTATHTHYAVGDAFPPEGGGVCAVESALQIVSSVLAYNQVLGTHRHYGAAADEASFEVAGGYGGGVASIATQTVLHGISVLENFGGEGGGIFFTPYSVVQGSTCASRGLSGLSYVTQALECKLRRTRSNLPVEDEVAWVHDASLPQGCVITFNSSSSAAMVNDGGSGTCTPEFLCYCTSGVELVMRDSDLARNAAAYSGGGMWASGRVSGSNLTVRDNWVKHKDGLGGGIYGYDYTEIVLSNATQVTGNYMHDVALNAWEPDDVYGETGVTVPLDEDSHVEVLTLVAAPPQPPSPPQPPVCPLSPPLPPAPPLQVTNGTADIDGASSAAAHLALALEDAAIHTVRLNVNVTLEAEPRPVTRAVLVAGRCDEAGKPQIHVSGEQQFRVFAVDAGGDLTLECLVMLKGYSESRGGGLHLQGGSSAYMLNSTVRDCHAGLHGGGAFANGSHLVLEGASIEECVAGGSGGGWHGESTSASPVSLQLRGGSTVSNCRATSGDGGGVSCAGYHQMTAVPGVLNDKVLVEEGSEVSANVAGGNGGGLKGEVTCEIEAKLNLTGSSVVSNNVAYGEAGWSSESMYAGRGGGVYASYGDSLHITQGSLVESNFAESRGGGVFTLMVHSVQLAQVDVRHNSAGFRGGGMYLYSGELTQELVTMTGNSAGSQGGGLWLYGIDALLVDCQVAEGRSEEEGAGLVEGNTALRGGGVFSTQSDFTCNGSFVQSNAATEAGGGVYATQGRVTLVGGTAVTGNHAQSGGGVDMDKGVLQLRDGAVLSANHAQADGGGAMLLQSQCTLENGARIHGNSADYGGGVEVFGGNFTVARGSYVTTNHASFGGGVMAREGAAVVVIGGSVLRENHAQSLGGSVYSMRSEVVIMRDSRVEASNGGSEGGAMYAKRSTVKLARSVISSCRARNKGGGLLLTDNTVAEVEDVTFRECSTTQAGGQGGGVSLSVNSSLRATGAVLVGNSAEIGGAMMLEMNGKVDVRGSELRGNSAGKDGGALWVISGGEGALRDTRCSGNSASDSGGGVGLGDSKSTLLIENVTFEAHTAMRGAGVFISRMTTPGLQVRMRLLQFEGNTAVGENIFWTYDPNLTHTPTCEACTHHPLNTSLLATNAVHYSISQEGGLVPAEGVQSSSGDVLAPLTYMAIDFYGNLTSLSTSSGFVVVTSENAILKGETTAVYVPNVGAEVSMLTVTGTPGRSYVLTFSPSQEQWRPVDLTVTLAPCVAGERYLDEEGFLGIAQRQGAGGYLKLTNQCASLTFQPPRHLVQSNQGHLLACALACCGRPAPGIRPRPGLLRPAGVRHPPETWTAPGGRRQASAQDLGCAFPRTAVLRGVVSGSGSGLICYGGSEFVLTDGYWMPEAWIASNCTAAEEVLELVYSCAVPETCAGDAPRVSSGNVSALFNSSLCHAGNRRSTVMCTGCEANHYVMAGSRCASCPSRAWTLSMLVAALVAVVAVVWLLWWLVGWYFGDEAFNQGLIVRMQTPNSSSVIFAVLMGHLQVISQTLTIFSADIVPDVYEHFLYTAEPLNFSVMSWLPFNCIMHALGLESYRVDSFYYTIAFYAFLPLLFALPIVYSLVRRLAKLCGTASHRRQRRESALAPLTMLRTCGASSKKPCVAAEMNVLNPIYQQQQPPQQQLQMSETELLEPGEAAASAGEAAEAEIAGAEIFGVEKGTHGPEDTFEEREETDTEAVWLGLAGFALMYFQPACATHMFGLFNCEVVYLEGKQYWVEMDFQIECYTDSWWAFAVVALNVIGLYILGLPLLLVVAPHYLRKYKRMCVVHSGAIIYVHERQILHKMGEGGIECELNMKDFGVALEAQYEEVAGERVLLTLLQHPQVQMLLRYHLMPFKEKFYYWAAYDMVRKLAQTSLVLLVQQLGDDYDLLYSSVVTTLGLVLHAQARPYVSDLVNLIQLLVLASQSLCVSMLMGEKYAKTDELGSSVVGSVAVLVQVLLTGYMMHLCIKDFVEQNRAALRYIKHLLVDAGVFGLYYMARLLRLTRQMKNLDELKVKRSLILTSRMSERVDETHRTDGCEL</sequence>
<organism evidence="2 3">
    <name type="scientific">Cymbomonas tetramitiformis</name>
    <dbReference type="NCBI Taxonomy" id="36881"/>
    <lineage>
        <taxon>Eukaryota</taxon>
        <taxon>Viridiplantae</taxon>
        <taxon>Chlorophyta</taxon>
        <taxon>Pyramimonadophyceae</taxon>
        <taxon>Pyramimonadales</taxon>
        <taxon>Pyramimonadaceae</taxon>
        <taxon>Cymbomonas</taxon>
    </lineage>
</organism>
<keyword evidence="1" id="KW-0812">Transmembrane</keyword>
<evidence type="ECO:0000256" key="1">
    <source>
        <dbReference type="SAM" id="Phobius"/>
    </source>
</evidence>
<dbReference type="InterPro" id="IPR011050">
    <property type="entry name" value="Pectin_lyase_fold/virulence"/>
</dbReference>
<gene>
    <name evidence="2" type="ORF">CYMTET_11545</name>
</gene>
<feature type="transmembrane region" description="Helical" evidence="1">
    <location>
        <begin position="1800"/>
        <end position="1827"/>
    </location>
</feature>
<dbReference type="InterPro" id="IPR012332">
    <property type="entry name" value="Autotransporter_pectin_lyase_C"/>
</dbReference>
<feature type="transmembrane region" description="Helical" evidence="1">
    <location>
        <begin position="2299"/>
        <end position="2319"/>
    </location>
</feature>
<feature type="transmembrane region" description="Helical" evidence="1">
    <location>
        <begin position="1848"/>
        <end position="1868"/>
    </location>
</feature>
<protein>
    <submittedName>
        <fullName evidence="2">Uncharacterized protein</fullName>
    </submittedName>
</protein>
<feature type="transmembrane region" description="Helical" evidence="1">
    <location>
        <begin position="2331"/>
        <end position="2351"/>
    </location>
</feature>
<dbReference type="Proteomes" id="UP001190700">
    <property type="component" value="Unassembled WGS sequence"/>
</dbReference>
<reference evidence="2 3" key="1">
    <citation type="journal article" date="2015" name="Genome Biol. Evol.">
        <title>Comparative Genomics of a Bacterivorous Green Alga Reveals Evolutionary Causalities and Consequences of Phago-Mixotrophic Mode of Nutrition.</title>
        <authorList>
            <person name="Burns J.A."/>
            <person name="Paasch A."/>
            <person name="Narechania A."/>
            <person name="Kim E."/>
        </authorList>
    </citation>
    <scope>NUCLEOTIDE SEQUENCE [LARGE SCALE GENOMIC DNA]</scope>
    <source>
        <strain evidence="2 3">PLY_AMNH</strain>
    </source>
</reference>
<comment type="caution">
    <text evidence="2">The sequence shown here is derived from an EMBL/GenBank/DDBJ whole genome shotgun (WGS) entry which is preliminary data.</text>
</comment>
<evidence type="ECO:0000313" key="2">
    <source>
        <dbReference type="EMBL" id="KAK3280622.1"/>
    </source>
</evidence>
<proteinExistence type="predicted"/>
<accession>A0AAE0LD23</accession>
<feature type="transmembrane region" description="Helical" evidence="1">
    <location>
        <begin position="2102"/>
        <end position="2127"/>
    </location>
</feature>
<dbReference type="SUPFAM" id="SSF51126">
    <property type="entry name" value="Pectin lyase-like"/>
    <property type="match status" value="3"/>
</dbReference>
<dbReference type="PANTHER" id="PTHR11319:SF35">
    <property type="entry name" value="OUTER MEMBRANE PROTEIN PMPC-RELATED"/>
    <property type="match status" value="1"/>
</dbReference>
<dbReference type="PANTHER" id="PTHR11319">
    <property type="entry name" value="G PROTEIN-COUPLED RECEPTOR-RELATED"/>
    <property type="match status" value="1"/>
</dbReference>
<feature type="transmembrane region" description="Helical" evidence="1">
    <location>
        <begin position="1917"/>
        <end position="1936"/>
    </location>
</feature>